<accession>A0A8T3BSE0</accession>
<dbReference type="GO" id="GO:0004843">
    <property type="term" value="F:cysteine-type deubiquitinase activity"/>
    <property type="evidence" value="ECO:0007669"/>
    <property type="project" value="InterPro"/>
</dbReference>
<feature type="domain" description="USP" evidence="1">
    <location>
        <begin position="1"/>
        <end position="195"/>
    </location>
</feature>
<protein>
    <recommendedName>
        <fullName evidence="1">USP domain-containing protein</fullName>
    </recommendedName>
</protein>
<name>A0A8T3BSE0_DENNO</name>
<dbReference type="Pfam" id="PF00443">
    <property type="entry name" value="UCH"/>
    <property type="match status" value="1"/>
</dbReference>
<evidence type="ECO:0000313" key="2">
    <source>
        <dbReference type="EMBL" id="KAI0519390.1"/>
    </source>
</evidence>
<dbReference type="AlphaFoldDB" id="A0A8T3BSE0"/>
<dbReference type="GO" id="GO:0016579">
    <property type="term" value="P:protein deubiquitination"/>
    <property type="evidence" value="ECO:0007669"/>
    <property type="project" value="InterPro"/>
</dbReference>
<dbReference type="SMR" id="A0A8T3BSE0"/>
<evidence type="ECO:0000313" key="3">
    <source>
        <dbReference type="Proteomes" id="UP000829196"/>
    </source>
</evidence>
<dbReference type="EMBL" id="JAGYWB010000006">
    <property type="protein sequence ID" value="KAI0519390.1"/>
    <property type="molecule type" value="Genomic_DNA"/>
</dbReference>
<dbReference type="PROSITE" id="PS50235">
    <property type="entry name" value="USP_3"/>
    <property type="match status" value="1"/>
</dbReference>
<evidence type="ECO:0000259" key="1">
    <source>
        <dbReference type="PROSITE" id="PS50235"/>
    </source>
</evidence>
<sequence>MNFVLQALLHTPPLRNYFLGDHHKREVCRHRRRRRGALAVAGGREGSCLACVVEGVFLDVFSSNLKPYDPTSWWKHSSNLSGYEQEGAHEFFISVLDKKHDKELSGFNSKGIVDCHCIGNNVFSGILRSDITCTVCGFTSTTYDPCIDIPVDLETVYNTDKSANPADKTSLSTLTGSLDFISSEADDHFTGFESL</sequence>
<dbReference type="Proteomes" id="UP000829196">
    <property type="component" value="Unassembled WGS sequence"/>
</dbReference>
<dbReference type="SUPFAM" id="SSF54001">
    <property type="entry name" value="Cysteine proteinases"/>
    <property type="match status" value="1"/>
</dbReference>
<gene>
    <name evidence="2" type="ORF">KFK09_006836</name>
</gene>
<organism evidence="2 3">
    <name type="scientific">Dendrobium nobile</name>
    <name type="common">Orchid</name>
    <dbReference type="NCBI Taxonomy" id="94219"/>
    <lineage>
        <taxon>Eukaryota</taxon>
        <taxon>Viridiplantae</taxon>
        <taxon>Streptophyta</taxon>
        <taxon>Embryophyta</taxon>
        <taxon>Tracheophyta</taxon>
        <taxon>Spermatophyta</taxon>
        <taxon>Magnoliopsida</taxon>
        <taxon>Liliopsida</taxon>
        <taxon>Asparagales</taxon>
        <taxon>Orchidaceae</taxon>
        <taxon>Epidendroideae</taxon>
        <taxon>Malaxideae</taxon>
        <taxon>Dendrobiinae</taxon>
        <taxon>Dendrobium</taxon>
    </lineage>
</organism>
<dbReference type="Gene3D" id="3.90.70.10">
    <property type="entry name" value="Cysteine proteinases"/>
    <property type="match status" value="1"/>
</dbReference>
<dbReference type="InterPro" id="IPR038765">
    <property type="entry name" value="Papain-like_cys_pep_sf"/>
</dbReference>
<reference evidence="2" key="1">
    <citation type="journal article" date="2022" name="Front. Genet.">
        <title>Chromosome-Scale Assembly of the Dendrobium nobile Genome Provides Insights Into the Molecular Mechanism of the Biosynthesis of the Medicinal Active Ingredient of Dendrobium.</title>
        <authorList>
            <person name="Xu Q."/>
            <person name="Niu S.-C."/>
            <person name="Li K.-L."/>
            <person name="Zheng P.-J."/>
            <person name="Zhang X.-J."/>
            <person name="Jia Y."/>
            <person name="Liu Y."/>
            <person name="Niu Y.-X."/>
            <person name="Yu L.-H."/>
            <person name="Chen D.-F."/>
            <person name="Zhang G.-Q."/>
        </authorList>
    </citation>
    <scope>NUCLEOTIDE SEQUENCE</scope>
    <source>
        <tissue evidence="2">Leaf</tissue>
    </source>
</reference>
<dbReference type="InterPro" id="IPR001394">
    <property type="entry name" value="Peptidase_C19_UCH"/>
</dbReference>
<dbReference type="InterPro" id="IPR028889">
    <property type="entry name" value="USP"/>
</dbReference>
<proteinExistence type="predicted"/>
<dbReference type="OrthoDB" id="47475at2759"/>
<keyword evidence="3" id="KW-1185">Reference proteome</keyword>
<dbReference type="PANTHER" id="PTHR21646">
    <property type="entry name" value="UBIQUITIN CARBOXYL-TERMINAL HYDROLASE"/>
    <property type="match status" value="1"/>
</dbReference>
<dbReference type="PANTHER" id="PTHR21646:SF49">
    <property type="entry name" value="UBIQUITIN C-TERMINAL HYDROLASE 22"/>
    <property type="match status" value="1"/>
</dbReference>
<comment type="caution">
    <text evidence="2">The sequence shown here is derived from an EMBL/GenBank/DDBJ whole genome shotgun (WGS) entry which is preliminary data.</text>
</comment>
<dbReference type="InterPro" id="IPR050185">
    <property type="entry name" value="Ub_carboxyl-term_hydrolase"/>
</dbReference>